<feature type="region of interest" description="Disordered" evidence="1">
    <location>
        <begin position="19"/>
        <end position="39"/>
    </location>
</feature>
<proteinExistence type="predicted"/>
<reference evidence="3" key="1">
    <citation type="submission" date="2008-04" db="EMBL/GenBank/DDBJ databases">
        <title>Draft genome sequence of Providencia stuartii (ATCC 25827).</title>
        <authorList>
            <person name="Sudarsanam P."/>
            <person name="Ley R."/>
            <person name="Guruge J."/>
            <person name="Turnbaugh P.J."/>
            <person name="Mahowald M."/>
            <person name="Liep D."/>
            <person name="Gordon J."/>
        </authorList>
    </citation>
    <scope>NUCLEOTIDE SEQUENCE [LARGE SCALE GENOMIC DNA]</scope>
    <source>
        <strain evidence="3">ATCC 25827</strain>
    </source>
</reference>
<dbReference type="Proteomes" id="UP000004506">
    <property type="component" value="Unassembled WGS sequence"/>
</dbReference>
<reference evidence="3" key="2">
    <citation type="submission" date="2008-04" db="EMBL/GenBank/DDBJ databases">
        <title>Draft genome sequence of Providencia stuartii(ATCC 25827).</title>
        <authorList>
            <person name="Sudarsanam P."/>
            <person name="Ley R."/>
            <person name="Guruge J."/>
            <person name="Turnbaugh P.J."/>
            <person name="Mahowald M."/>
            <person name="Liep D."/>
            <person name="Gordon J."/>
        </authorList>
    </citation>
    <scope>NUCLEOTIDE SEQUENCE [LARGE SCALE GENOMIC DNA]</scope>
    <source>
        <strain evidence="3">ATCC 25827</strain>
    </source>
</reference>
<accession>A0AA86YW25</accession>
<sequence length="39" mass="4647">MEPLGLSCSFYGKSKRWRNNETGRYTKRPTDPYELVHND</sequence>
<evidence type="ECO:0000256" key="1">
    <source>
        <dbReference type="SAM" id="MobiDB-lite"/>
    </source>
</evidence>
<feature type="compositionally biased region" description="Basic and acidic residues" evidence="1">
    <location>
        <begin position="28"/>
        <end position="39"/>
    </location>
</feature>
<reference evidence="2 3" key="3">
    <citation type="submission" date="2008-05" db="EMBL/GenBank/DDBJ databases">
        <authorList>
            <person name="Fulton L."/>
            <person name="Clifton S."/>
            <person name="Fulton B."/>
            <person name="Xu J."/>
            <person name="Minx P."/>
            <person name="Pepin K.H."/>
            <person name="Johnson M."/>
            <person name="Thiruvilangam P."/>
            <person name="Bhonagiri V."/>
            <person name="Nash W.E."/>
            <person name="Mardis E.R."/>
            <person name="Wilson R.K."/>
        </authorList>
    </citation>
    <scope>NUCLEOTIDE SEQUENCE [LARGE SCALE GENOMIC DNA]</scope>
    <source>
        <strain evidence="2 3">ATCC 25827</strain>
    </source>
</reference>
<comment type="caution">
    <text evidence="2">The sequence shown here is derived from an EMBL/GenBank/DDBJ whole genome shotgun (WGS) entry which is preliminary data.</text>
</comment>
<gene>
    <name evidence="2" type="ORF">PROSTU_00596</name>
</gene>
<name>A0AA86YW25_PROST</name>
<evidence type="ECO:0000313" key="2">
    <source>
        <dbReference type="EMBL" id="EDU61406.1"/>
    </source>
</evidence>
<organism evidence="2 3">
    <name type="scientific">Providencia stuartii ATCC 25827</name>
    <dbReference type="NCBI Taxonomy" id="471874"/>
    <lineage>
        <taxon>Bacteria</taxon>
        <taxon>Pseudomonadati</taxon>
        <taxon>Pseudomonadota</taxon>
        <taxon>Gammaproteobacteria</taxon>
        <taxon>Enterobacterales</taxon>
        <taxon>Morganellaceae</taxon>
        <taxon>Providencia</taxon>
    </lineage>
</organism>
<dbReference type="AlphaFoldDB" id="A0AA86YW25"/>
<protein>
    <submittedName>
        <fullName evidence="2">Uncharacterized protein</fullName>
    </submittedName>
</protein>
<dbReference type="EMBL" id="ABJD02000048">
    <property type="protein sequence ID" value="EDU61406.1"/>
    <property type="molecule type" value="Genomic_DNA"/>
</dbReference>
<evidence type="ECO:0000313" key="3">
    <source>
        <dbReference type="Proteomes" id="UP000004506"/>
    </source>
</evidence>